<dbReference type="Proteomes" id="UP000297496">
    <property type="component" value="Unassembled WGS sequence"/>
</dbReference>
<dbReference type="OrthoDB" id="288532at2"/>
<name>A0A4Z1C774_9ACTN</name>
<gene>
    <name evidence="1" type="ORF">EXE59_21460</name>
</gene>
<dbReference type="GO" id="GO:0016020">
    <property type="term" value="C:membrane"/>
    <property type="evidence" value="ECO:0007669"/>
    <property type="project" value="InterPro"/>
</dbReference>
<keyword evidence="2" id="KW-1185">Reference proteome</keyword>
<evidence type="ECO:0000313" key="2">
    <source>
        <dbReference type="Proteomes" id="UP000297496"/>
    </source>
</evidence>
<dbReference type="GO" id="GO:0008146">
    <property type="term" value="F:sulfotransferase activity"/>
    <property type="evidence" value="ECO:0007669"/>
    <property type="project" value="InterPro"/>
</dbReference>
<dbReference type="RefSeq" id="WP_135840716.1">
    <property type="nucleotide sequence ID" value="NZ_SRRO01000001.1"/>
</dbReference>
<reference evidence="1 2" key="1">
    <citation type="submission" date="2019-04" db="EMBL/GenBank/DDBJ databases">
        <title>Three New Species of Nocardioides, Nocardioides euryhalodurans sp. nov., Nocardioides seonyuensis sp. nov. and Nocardioides eburneoflavus sp. nov. Isolated from Soil.</title>
        <authorList>
            <person name="Roh S.G."/>
            <person name="Lee C."/>
            <person name="Kim M.-K."/>
            <person name="Kim S.B."/>
        </authorList>
    </citation>
    <scope>NUCLEOTIDE SEQUENCE [LARGE SCALE GENOMIC DNA]</scope>
    <source>
        <strain evidence="1 2">MMS17-SY213</strain>
    </source>
</reference>
<dbReference type="AlphaFoldDB" id="A0A4Z1C774"/>
<dbReference type="Pfam" id="PF03567">
    <property type="entry name" value="Sulfotransfer_2"/>
    <property type="match status" value="1"/>
</dbReference>
<dbReference type="InterPro" id="IPR027417">
    <property type="entry name" value="P-loop_NTPase"/>
</dbReference>
<evidence type="ECO:0000313" key="1">
    <source>
        <dbReference type="EMBL" id="TGN66234.1"/>
    </source>
</evidence>
<dbReference type="Gene3D" id="3.40.50.300">
    <property type="entry name" value="P-loop containing nucleotide triphosphate hydrolases"/>
    <property type="match status" value="1"/>
</dbReference>
<dbReference type="SUPFAM" id="SSF52540">
    <property type="entry name" value="P-loop containing nucleoside triphosphate hydrolases"/>
    <property type="match status" value="1"/>
</dbReference>
<evidence type="ECO:0008006" key="3">
    <source>
        <dbReference type="Google" id="ProtNLM"/>
    </source>
</evidence>
<comment type="caution">
    <text evidence="1">The sequence shown here is derived from an EMBL/GenBank/DDBJ whole genome shotgun (WGS) entry which is preliminary data.</text>
</comment>
<organism evidence="1 2">
    <name type="scientific">Nocardioides eburneiflavus</name>
    <dbReference type="NCBI Taxonomy" id="2518372"/>
    <lineage>
        <taxon>Bacteria</taxon>
        <taxon>Bacillati</taxon>
        <taxon>Actinomycetota</taxon>
        <taxon>Actinomycetes</taxon>
        <taxon>Propionibacteriales</taxon>
        <taxon>Nocardioidaceae</taxon>
        <taxon>Nocardioides</taxon>
    </lineage>
</organism>
<dbReference type="InterPro" id="IPR005331">
    <property type="entry name" value="Sulfotransferase"/>
</dbReference>
<dbReference type="EMBL" id="SRRO01000001">
    <property type="protein sequence ID" value="TGN66234.1"/>
    <property type="molecule type" value="Genomic_DNA"/>
</dbReference>
<accession>A0A4Z1C774</accession>
<proteinExistence type="predicted"/>
<sequence>MPVLLKAGIAALFVHVPKTGGTSIERFFVQNGWSLDWRDGVAGEGTLNSYLKCSPQHVEARRLAELFRLEKFDLVFSTVREPIARFRSEYCMRNAADLRTDPDSVDAWGESALAAYAADGFVFDNHLRPQHEFIVPGASVYRLEAGLQSMVEDLNARFDLGLTGDLPRASDREMENGVSSRDVVVSDRLEKRLRDLYARDFHDFEY</sequence>
<protein>
    <recommendedName>
        <fullName evidence="3">Sulfotransferase family protein</fullName>
    </recommendedName>
</protein>